<dbReference type="PANTHER" id="PTHR43060:SF15">
    <property type="entry name" value="3-HYDROXYISOBUTYRATE DEHYDROGENASE-LIKE 1, MITOCHONDRIAL-RELATED"/>
    <property type="match status" value="1"/>
</dbReference>
<comment type="caution">
    <text evidence="6">The sequence shown here is derived from an EMBL/GenBank/DDBJ whole genome shotgun (WGS) entry which is preliminary data.</text>
</comment>
<feature type="domain" description="6-phosphogluconate dehydrogenase NADP-binding" evidence="4">
    <location>
        <begin position="6"/>
        <end position="161"/>
    </location>
</feature>
<dbReference type="InterPro" id="IPR015815">
    <property type="entry name" value="HIBADH-related"/>
</dbReference>
<evidence type="ECO:0000259" key="4">
    <source>
        <dbReference type="Pfam" id="PF03446"/>
    </source>
</evidence>
<dbReference type="EMBL" id="NPEV01000040">
    <property type="protein sequence ID" value="RAI25872.1"/>
    <property type="molecule type" value="Genomic_DNA"/>
</dbReference>
<dbReference type="GO" id="GO:0016491">
    <property type="term" value="F:oxidoreductase activity"/>
    <property type="evidence" value="ECO:0007669"/>
    <property type="project" value="UniProtKB-KW"/>
</dbReference>
<keyword evidence="1" id="KW-0560">Oxidoreductase</keyword>
<evidence type="ECO:0000256" key="3">
    <source>
        <dbReference type="PIRSR" id="PIRSR000103-1"/>
    </source>
</evidence>
<dbReference type="SUPFAM" id="SSF51735">
    <property type="entry name" value="NAD(P)-binding Rossmann-fold domains"/>
    <property type="match status" value="1"/>
</dbReference>
<organism evidence="6 7">
    <name type="scientific">Rhodobium orientis</name>
    <dbReference type="NCBI Taxonomy" id="34017"/>
    <lineage>
        <taxon>Bacteria</taxon>
        <taxon>Pseudomonadati</taxon>
        <taxon>Pseudomonadota</taxon>
        <taxon>Alphaproteobacteria</taxon>
        <taxon>Hyphomicrobiales</taxon>
        <taxon>Rhodobiaceae</taxon>
        <taxon>Rhodobium</taxon>
    </lineage>
</organism>
<dbReference type="InterPro" id="IPR013328">
    <property type="entry name" value="6PGD_dom2"/>
</dbReference>
<dbReference type="InterPro" id="IPR008927">
    <property type="entry name" value="6-PGluconate_DH-like_C_sf"/>
</dbReference>
<dbReference type="GO" id="GO:0051287">
    <property type="term" value="F:NAD binding"/>
    <property type="evidence" value="ECO:0007669"/>
    <property type="project" value="InterPro"/>
</dbReference>
<dbReference type="Gene3D" id="1.10.1040.10">
    <property type="entry name" value="N-(1-d-carboxylethyl)-l-norvaline Dehydrogenase, domain 2"/>
    <property type="match status" value="1"/>
</dbReference>
<dbReference type="InterPro" id="IPR036291">
    <property type="entry name" value="NAD(P)-bd_dom_sf"/>
</dbReference>
<dbReference type="Proteomes" id="UP000249299">
    <property type="component" value="Unassembled WGS sequence"/>
</dbReference>
<sequence length="303" mass="31604">MSNSETIGFIGLGVMGGPMCGNMAVKHPGRVLAFDLSDEALAEAEAAGAVRCTSVADLAAEADVIFLSLPGGPQVEAVTDEILAQATSCTAVVDLSTTPVELARKVAAKLAERGIAFADAPVARTREAARKGALAIMVGAPAELFERIRPMLDYIATDISHGGDVGAGQVLKLVNNMLVFANTVALAEMMVLGERAGVAPETLLEVVSKGSGDSFVLRNHGMKAMLPRAFPEKAFSPEYVLKDISYVFEMAKSAGVDLPAAEVARSYYEAATHTDLSGRYFPGVIELVESGAMGAAVKRDDVA</sequence>
<dbReference type="Pfam" id="PF14833">
    <property type="entry name" value="NAD_binding_11"/>
    <property type="match status" value="1"/>
</dbReference>
<dbReference type="RefSeq" id="WP_111435524.1">
    <property type="nucleotide sequence ID" value="NZ_JACIGG010000008.1"/>
</dbReference>
<evidence type="ECO:0000256" key="1">
    <source>
        <dbReference type="ARBA" id="ARBA00023002"/>
    </source>
</evidence>
<dbReference type="Pfam" id="PF03446">
    <property type="entry name" value="NAD_binding_2"/>
    <property type="match status" value="1"/>
</dbReference>
<dbReference type="GO" id="GO:0050661">
    <property type="term" value="F:NADP binding"/>
    <property type="evidence" value="ECO:0007669"/>
    <property type="project" value="InterPro"/>
</dbReference>
<dbReference type="PIRSF" id="PIRSF000103">
    <property type="entry name" value="HIBADH"/>
    <property type="match status" value="1"/>
</dbReference>
<feature type="domain" description="3-hydroxyisobutyrate dehydrogenase-like NAD-binding" evidence="5">
    <location>
        <begin position="166"/>
        <end position="277"/>
    </location>
</feature>
<protein>
    <submittedName>
        <fullName evidence="6">2-hydroxy-3-oxopropionate reductase</fullName>
    </submittedName>
</protein>
<accession>A0A327JM04</accession>
<name>A0A327JM04_9HYPH</name>
<dbReference type="PANTHER" id="PTHR43060">
    <property type="entry name" value="3-HYDROXYISOBUTYRATE DEHYDROGENASE-LIKE 1, MITOCHONDRIAL-RELATED"/>
    <property type="match status" value="1"/>
</dbReference>
<evidence type="ECO:0000313" key="6">
    <source>
        <dbReference type="EMBL" id="RAI25872.1"/>
    </source>
</evidence>
<dbReference type="InterPro" id="IPR029154">
    <property type="entry name" value="HIBADH-like_NADP-bd"/>
</dbReference>
<dbReference type="SUPFAM" id="SSF48179">
    <property type="entry name" value="6-phosphogluconate dehydrogenase C-terminal domain-like"/>
    <property type="match status" value="1"/>
</dbReference>
<dbReference type="InterPro" id="IPR006115">
    <property type="entry name" value="6PGDH_NADP-bd"/>
</dbReference>
<dbReference type="Gene3D" id="3.40.50.720">
    <property type="entry name" value="NAD(P)-binding Rossmann-like Domain"/>
    <property type="match status" value="1"/>
</dbReference>
<gene>
    <name evidence="6" type="ORF">CH339_16690</name>
</gene>
<dbReference type="AlphaFoldDB" id="A0A327JM04"/>
<evidence type="ECO:0000256" key="2">
    <source>
        <dbReference type="ARBA" id="ARBA00023027"/>
    </source>
</evidence>
<proteinExistence type="predicted"/>
<keyword evidence="2" id="KW-0520">NAD</keyword>
<feature type="active site" evidence="3">
    <location>
        <position position="172"/>
    </location>
</feature>
<evidence type="ECO:0000313" key="7">
    <source>
        <dbReference type="Proteomes" id="UP000249299"/>
    </source>
</evidence>
<dbReference type="OrthoDB" id="9812907at2"/>
<reference evidence="6 7" key="1">
    <citation type="submission" date="2017-07" db="EMBL/GenBank/DDBJ databases">
        <title>Draft Genome Sequences of Select Purple Nonsulfur Bacteria.</title>
        <authorList>
            <person name="Lasarre B."/>
            <person name="Mckinlay J.B."/>
        </authorList>
    </citation>
    <scope>NUCLEOTIDE SEQUENCE [LARGE SCALE GENOMIC DNA]</scope>
    <source>
        <strain evidence="6 7">DSM 11290</strain>
    </source>
</reference>
<keyword evidence="7" id="KW-1185">Reference proteome</keyword>
<evidence type="ECO:0000259" key="5">
    <source>
        <dbReference type="Pfam" id="PF14833"/>
    </source>
</evidence>